<evidence type="ECO:0000256" key="1">
    <source>
        <dbReference type="SAM" id="MobiDB-lite"/>
    </source>
</evidence>
<evidence type="ECO:0000313" key="2">
    <source>
        <dbReference type="EMBL" id="CAG1843479.1"/>
    </source>
</evidence>
<name>A0A8D7F7Q9_MUSAM</name>
<dbReference type="AlphaFoldDB" id="A0A8D7F7Q9"/>
<sequence>LIVVLNQERRVDAVPKIHGRLGRGRRDGVPGGEPSNDGVAVRVAVLAFVEVEGVAHGVVAEPAAVPGPATEPADEGLPPGAGHGLGPLPCLEEGLPASAPPPAPRGRAPSVAPLRRRGTYPLPGLAGPRCDEGHPEAAAAALGELFLGRGGH</sequence>
<dbReference type="EMBL" id="HG996469">
    <property type="protein sequence ID" value="CAG1843479.1"/>
    <property type="molecule type" value="Genomic_DNA"/>
</dbReference>
<feature type="compositionally biased region" description="Low complexity" evidence="1">
    <location>
        <begin position="86"/>
        <end position="97"/>
    </location>
</feature>
<organism evidence="2">
    <name type="scientific">Musa acuminata subsp. malaccensis</name>
    <name type="common">Wild banana</name>
    <name type="synonym">Musa malaccensis</name>
    <dbReference type="NCBI Taxonomy" id="214687"/>
    <lineage>
        <taxon>Eukaryota</taxon>
        <taxon>Viridiplantae</taxon>
        <taxon>Streptophyta</taxon>
        <taxon>Embryophyta</taxon>
        <taxon>Tracheophyta</taxon>
        <taxon>Spermatophyta</taxon>
        <taxon>Magnoliopsida</taxon>
        <taxon>Liliopsida</taxon>
        <taxon>Zingiberales</taxon>
        <taxon>Musaceae</taxon>
        <taxon>Musa</taxon>
    </lineage>
</organism>
<proteinExistence type="predicted"/>
<accession>A0A8D7F7Q9</accession>
<gene>
    <name evidence="2" type="ORF">GSMUA_132740.1</name>
</gene>
<feature type="region of interest" description="Disordered" evidence="1">
    <location>
        <begin position="64"/>
        <end position="119"/>
    </location>
</feature>
<feature type="compositionally biased region" description="Low complexity" evidence="1">
    <location>
        <begin position="64"/>
        <end position="78"/>
    </location>
</feature>
<feature type="non-terminal residue" evidence="2">
    <location>
        <position position="152"/>
    </location>
</feature>
<protein>
    <submittedName>
        <fullName evidence="2">(wild Malaysian banana) hypothetical protein</fullName>
    </submittedName>
</protein>
<reference evidence="2" key="1">
    <citation type="submission" date="2021-03" db="EMBL/GenBank/DDBJ databases">
        <authorList>
            <consortium name="Genoscope - CEA"/>
            <person name="William W."/>
        </authorList>
    </citation>
    <scope>NUCLEOTIDE SEQUENCE</scope>
    <source>
        <strain evidence="2">Doubled-haploid Pahang</strain>
    </source>
</reference>
<feature type="non-terminal residue" evidence="2">
    <location>
        <position position="1"/>
    </location>
</feature>